<keyword evidence="2" id="KW-1185">Reference proteome</keyword>
<evidence type="ECO:0000313" key="2">
    <source>
        <dbReference type="Proteomes" id="UP001642900"/>
    </source>
</evidence>
<accession>A0A6G4W7S2</accession>
<dbReference type="EMBL" id="JAAKZF010000003">
    <property type="protein sequence ID" value="NGO50604.1"/>
    <property type="molecule type" value="Genomic_DNA"/>
</dbReference>
<comment type="caution">
    <text evidence="1">The sequence shown here is derived from an EMBL/GenBank/DDBJ whole genome shotgun (WGS) entry which is preliminary data.</text>
</comment>
<dbReference type="AlphaFoldDB" id="A0A6G4W7S2"/>
<reference evidence="1 2" key="1">
    <citation type="submission" date="2020-02" db="EMBL/GenBank/DDBJ databases">
        <title>Genome sequence of strain CCNWXJ40-4.</title>
        <authorList>
            <person name="Gao J."/>
            <person name="Sun J."/>
        </authorList>
    </citation>
    <scope>NUCLEOTIDE SEQUENCE [LARGE SCALE GENOMIC DNA]</scope>
    <source>
        <strain evidence="1 2">CCNWXJ 40-4</strain>
    </source>
</reference>
<dbReference type="RefSeq" id="WP_165024294.1">
    <property type="nucleotide sequence ID" value="NZ_JAAKZF010000003.1"/>
</dbReference>
<evidence type="ECO:0000313" key="1">
    <source>
        <dbReference type="EMBL" id="NGO50604.1"/>
    </source>
</evidence>
<dbReference type="Proteomes" id="UP001642900">
    <property type="component" value="Unassembled WGS sequence"/>
</dbReference>
<sequence>MMSAQPDIQDDPVAAARGIAASKTFAPRGTVRCLGIPLFRTQIARDLGCLLDFDTDVVSWTCLPTALGEGGAAHVPDFLVERGSGTTIEDAVDGQTGGPESWIVEAAHRAGHCYSATHSTQMNAGYRLQNARDLLRYARWHCPLGDRVRLLAALDEVGSMTVTECLAAFKETAPIAGFASLVLHRFIEVELDEARIGPETAARRWRD</sequence>
<organism evidence="1 2">
    <name type="scientific">Allomesorhizobium camelthorni</name>
    <dbReference type="NCBI Taxonomy" id="475069"/>
    <lineage>
        <taxon>Bacteria</taxon>
        <taxon>Pseudomonadati</taxon>
        <taxon>Pseudomonadota</taxon>
        <taxon>Alphaproteobacteria</taxon>
        <taxon>Hyphomicrobiales</taxon>
        <taxon>Phyllobacteriaceae</taxon>
        <taxon>Allomesorhizobium</taxon>
    </lineage>
</organism>
<protein>
    <submittedName>
        <fullName evidence="1">Uncharacterized protein</fullName>
    </submittedName>
</protein>
<name>A0A6G4W7S2_9HYPH</name>
<proteinExistence type="predicted"/>
<gene>
    <name evidence="1" type="ORF">G6N73_05320</name>
</gene>